<keyword evidence="21" id="KW-0067">ATP-binding</keyword>
<organism evidence="26 27">
    <name type="scientific">Patiria miniata</name>
    <name type="common">Bat star</name>
    <name type="synonym">Asterina miniata</name>
    <dbReference type="NCBI Taxonomy" id="46514"/>
    <lineage>
        <taxon>Eukaryota</taxon>
        <taxon>Metazoa</taxon>
        <taxon>Echinodermata</taxon>
        <taxon>Eleutherozoa</taxon>
        <taxon>Asterozoa</taxon>
        <taxon>Asteroidea</taxon>
        <taxon>Valvatacea</taxon>
        <taxon>Valvatida</taxon>
        <taxon>Asterinidae</taxon>
        <taxon>Patiria</taxon>
    </lineage>
</organism>
<dbReference type="InterPro" id="IPR008266">
    <property type="entry name" value="Tyr_kinase_AS"/>
</dbReference>
<keyword evidence="8 23" id="KW-0732">Signal</keyword>
<dbReference type="Pfam" id="PF01403">
    <property type="entry name" value="Sema"/>
    <property type="match status" value="1"/>
</dbReference>
<dbReference type="SUPFAM" id="SSF103575">
    <property type="entry name" value="Plexin repeat"/>
    <property type="match status" value="1"/>
</dbReference>
<evidence type="ECO:0000256" key="2">
    <source>
        <dbReference type="ARBA" id="ARBA00010297"/>
    </source>
</evidence>
<keyword evidence="11 22" id="KW-1133">Transmembrane helix</keyword>
<dbReference type="GO" id="GO:0008360">
    <property type="term" value="P:regulation of cell shape"/>
    <property type="evidence" value="ECO:0007669"/>
    <property type="project" value="TreeGrafter"/>
</dbReference>
<dbReference type="FunFam" id="2.60.40.10:FF:000131">
    <property type="entry name" value="Plexin A2"/>
    <property type="match status" value="1"/>
</dbReference>
<evidence type="ECO:0000256" key="14">
    <source>
        <dbReference type="ARBA" id="ARBA00023170"/>
    </source>
</evidence>
<feature type="domain" description="Protein kinase" evidence="24">
    <location>
        <begin position="1347"/>
        <end position="1609"/>
    </location>
</feature>
<dbReference type="InterPro" id="IPR001245">
    <property type="entry name" value="Ser-Thr/Tyr_kinase_cat_dom"/>
</dbReference>
<dbReference type="PANTHER" id="PTHR22625:SF44">
    <property type="entry name" value="PLEXIN-B"/>
    <property type="match status" value="1"/>
</dbReference>
<evidence type="ECO:0000256" key="12">
    <source>
        <dbReference type="ARBA" id="ARBA00023136"/>
    </source>
</evidence>
<dbReference type="InterPro" id="IPR031148">
    <property type="entry name" value="Plexin"/>
</dbReference>
<evidence type="ECO:0000256" key="1">
    <source>
        <dbReference type="ARBA" id="ARBA00004251"/>
    </source>
</evidence>
<dbReference type="PRINTS" id="PR00109">
    <property type="entry name" value="TYRKINASE"/>
</dbReference>
<dbReference type="OMA" id="NGSANQH"/>
<dbReference type="GO" id="GO:0017154">
    <property type="term" value="F:semaphorin receptor activity"/>
    <property type="evidence" value="ECO:0007669"/>
    <property type="project" value="InterPro"/>
</dbReference>
<evidence type="ECO:0000259" key="24">
    <source>
        <dbReference type="PROSITE" id="PS50011"/>
    </source>
</evidence>
<evidence type="ECO:0000256" key="8">
    <source>
        <dbReference type="ARBA" id="ARBA00022729"/>
    </source>
</evidence>
<evidence type="ECO:0000256" key="3">
    <source>
        <dbReference type="ARBA" id="ARBA00011902"/>
    </source>
</evidence>
<evidence type="ECO:0000256" key="13">
    <source>
        <dbReference type="ARBA" id="ARBA00023157"/>
    </source>
</evidence>
<feature type="transmembrane region" description="Helical" evidence="22">
    <location>
        <begin position="1252"/>
        <end position="1276"/>
    </location>
</feature>
<comment type="subcellular location">
    <subcellularLocation>
        <location evidence="1">Cell membrane</location>
        <topology evidence="1">Single-pass type I membrane protein</topology>
    </subcellularLocation>
</comment>
<dbReference type="SUPFAM" id="SSF81296">
    <property type="entry name" value="E set domains"/>
    <property type="match status" value="3"/>
</dbReference>
<evidence type="ECO:0000313" key="27">
    <source>
        <dbReference type="Proteomes" id="UP000887568"/>
    </source>
</evidence>
<dbReference type="InterPro" id="IPR002165">
    <property type="entry name" value="Plexin_repeat"/>
</dbReference>
<sequence length="1684" mass="184833">MESCRRHSALLWAIALSWSVICVNVLTTSAEWHGDLSDYELASFDNPDILGENERRASKFNHFALSDHGDVYVGAVNWLYRLDSSLEEKQNVTTCDDSRPDSVMPCHLTNNYNKILVVDSTRPNSLITCGGVYDGICQLRQLQDIRNLMMESVLYVAGFEDASTVSLIAPGRGTEDMLYVAVTYTGENVGSAGRFQAISIKKLPNNPFLSAPEITNAILFSAVARSTRFVINYVEAFDFEGFTYFVAFQKEDLNSAQFVSKMNRVCQGGPNLDAYTEITLQCIGSDGSVYSLVQAAHFGPAGPDLAASLGLHADEQVLYAVFARNQGAPGTSDVPIDHSALCVYRMADILDAFKEAVRGCIQDGNTYSVDYLDRSFCSSFGIPILDRYFCIPVTPDASQTPLFKYAKGIAPVPSTAILELPGTLMSSIITTVEVNHTIALIGTSRGDLLKNHMESSTASRLYERISGIDTSPVLPDVKVNETTRVLFLLTEQKLVKLRVENCGQYTTCETCIGTDAGNDGDPYCGWCTLERRCTRYSDCPSPDVSTRWLAYNAAQCTNIADVAPYDNLPITVTEQQITLTVQQLPDLGTGQSYECHFGSFESPATKNGEVLECTSPPSDGIPVIPQGDDAVHVDLGVESSETSVQFIDTDFYFYECSTHTSCVSCVGSRWACDWCVFENRCTHESSTCTRANEIIITGDNNPTASAVKGPEFCPQLLNQTAEVLLPNNIMRSITVMTTNLPDEAEISSYQCNLHVEGSPQAVNTDRNGDRITCQEKAYTYLSNVEPEIEVRLSVSWTDTSGAAHILDDIHGFDVTLYKCEVQKPDCSRCVTARPALECVWCGAMPSESGVCKLNEVCSENMVTLDNGLNCPDPVLSEVFPMTGPIEGNTVIDVMGTDIGRRFEDVVSVMVGDQPCDLAELGSAYQIGARVSCRTQPESEGAELVTLTVTGADGTMQHSSGTVNFNFKDPAITHFQPRLGPEAGGTVVSVNGTALNTGRDIEAFIGDYPCNITGQPVKFMLECTTTTGQLGYQGVVKVSFDGAMRTSSDMYTYTENPTITEVSPLKSIVSGGRTLTVTGTFLNTSGNRKIVVSNANEECQSESATEMRCPSPNITDLGISNDNLTFGFIMDGVTQLLTWSQDNDVDLEYFVDPMYNTFEGGMKEKEGETLTITGKRISSAITAVEIKVTIGEESCDVNLISETSLVCELPDEAPAAGDFMGKDTGKGLPVVWVRHNNLKFRLGYLVYPSTVPLVAILVPSLVIPLSMAILLAATFVFCRQLRRKRTHDRRLLGRIVAIHLEIDSHVKRRRWYRSQKQSESAQPKQKRIVLNNKVSFVPDDIHIDFSQLELGETLGQGAFGRVLKAVLHDTSGEDQIVAVKTVQDTSDPKNVVKFLEEGLIMKTFDHVNVLGLLGLTFDAVKNPLVVIPFMANGDLKTYLVKKKQTLATSLLMRFASHAALGMSYLAQHKFVHRDLAARNCMVNSDLLVKIADFGLSRDMHESDYYTSGDAQAKLPIKWMAPESMERRVYNARTDVWSYGVLLWEIFSKGAKPYPGIPNQDVYDFLKRGQRMDAPKNCPPEIYGIMVRCWQDNPKSRCTFVQVANELEELLEGDRDYVAAPSAGVVGKRPIKHREEPGVTDDSYLVPMQQETAFGADGPCSDGETNGSLATAAHDPLDYVNKIVIR</sequence>
<dbReference type="InterPro" id="IPR020635">
    <property type="entry name" value="Tyr_kinase_cat_dom"/>
</dbReference>
<dbReference type="OrthoDB" id="125363at2759"/>
<dbReference type="GeneID" id="119736409"/>
<dbReference type="Proteomes" id="UP000887568">
    <property type="component" value="Unplaced"/>
</dbReference>
<evidence type="ECO:0000256" key="11">
    <source>
        <dbReference type="ARBA" id="ARBA00022989"/>
    </source>
</evidence>
<dbReference type="FunFam" id="2.60.40.10:FF:000868">
    <property type="entry name" value="Plexin D1"/>
    <property type="match status" value="1"/>
</dbReference>
<keyword evidence="7 22" id="KW-0812">Transmembrane</keyword>
<keyword evidence="10" id="KW-0832">Ubl conjugation</keyword>
<dbReference type="InterPro" id="IPR002909">
    <property type="entry name" value="IPT_dom"/>
</dbReference>
<keyword evidence="5" id="KW-1003">Cell membrane</keyword>
<dbReference type="Pfam" id="PF17960">
    <property type="entry name" value="TIG_plexin"/>
    <property type="match status" value="1"/>
</dbReference>
<dbReference type="InterPro" id="IPR017441">
    <property type="entry name" value="Protein_kinase_ATP_BS"/>
</dbReference>
<accession>A0A914AQM5</accession>
<dbReference type="EnsemblMetazoa" id="XM_038210427.1">
    <property type="protein sequence ID" value="XP_038066355.1"/>
    <property type="gene ID" value="LOC119736409"/>
</dbReference>
<keyword evidence="12 22" id="KW-0472">Membrane</keyword>
<evidence type="ECO:0000256" key="22">
    <source>
        <dbReference type="SAM" id="Phobius"/>
    </source>
</evidence>
<evidence type="ECO:0000256" key="18">
    <source>
        <dbReference type="ARBA" id="ARBA00033117"/>
    </source>
</evidence>
<evidence type="ECO:0000259" key="25">
    <source>
        <dbReference type="PROSITE" id="PS51004"/>
    </source>
</evidence>
<dbReference type="Gene3D" id="2.60.40.10">
    <property type="entry name" value="Immunoglobulins"/>
    <property type="match status" value="6"/>
</dbReference>
<evidence type="ECO:0000256" key="5">
    <source>
        <dbReference type="ARBA" id="ARBA00022475"/>
    </source>
</evidence>
<protein>
    <recommendedName>
        <fullName evidence="4">Hepatocyte growth factor receptor</fullName>
        <ecNumber evidence="3">2.7.10.1</ecNumber>
    </recommendedName>
    <alternativeName>
        <fullName evidence="19">HGF/SF receptor</fullName>
    </alternativeName>
    <alternativeName>
        <fullName evidence="18">Proto-oncogene c-Met</fullName>
    </alternativeName>
    <alternativeName>
        <fullName evidence="16">Scatter factor receptor</fullName>
    </alternativeName>
    <alternativeName>
        <fullName evidence="17">Tyrosine-protein kinase Met</fullName>
    </alternativeName>
</protein>
<dbReference type="Gene3D" id="2.130.10.10">
    <property type="entry name" value="YVTN repeat-like/Quinoprotein amine dehydrogenase"/>
    <property type="match status" value="1"/>
</dbReference>
<dbReference type="GO" id="GO:0005524">
    <property type="term" value="F:ATP binding"/>
    <property type="evidence" value="ECO:0007669"/>
    <property type="project" value="UniProtKB-UniRule"/>
</dbReference>
<dbReference type="SUPFAM" id="SSF101912">
    <property type="entry name" value="Sema domain"/>
    <property type="match status" value="1"/>
</dbReference>
<dbReference type="SMART" id="SM00630">
    <property type="entry name" value="Sema"/>
    <property type="match status" value="1"/>
</dbReference>
<dbReference type="PROSITE" id="PS00109">
    <property type="entry name" value="PROTEIN_KINASE_TYR"/>
    <property type="match status" value="1"/>
</dbReference>
<evidence type="ECO:0000256" key="15">
    <source>
        <dbReference type="ARBA" id="ARBA00023180"/>
    </source>
</evidence>
<evidence type="ECO:0000256" key="21">
    <source>
        <dbReference type="PROSITE-ProRule" id="PRU10141"/>
    </source>
</evidence>
<evidence type="ECO:0000256" key="6">
    <source>
        <dbReference type="ARBA" id="ARBA00022553"/>
    </source>
</evidence>
<dbReference type="Pfam" id="PF24479">
    <property type="entry name" value="PSI_PlexinA-B"/>
    <property type="match status" value="1"/>
</dbReference>
<dbReference type="InterPro" id="IPR001627">
    <property type="entry name" value="Semap_dom"/>
</dbReference>
<evidence type="ECO:0000256" key="20">
    <source>
        <dbReference type="PROSITE-ProRule" id="PRU00352"/>
    </source>
</evidence>
<dbReference type="CDD" id="cd00192">
    <property type="entry name" value="PTKc"/>
    <property type="match status" value="1"/>
</dbReference>
<evidence type="ECO:0000256" key="9">
    <source>
        <dbReference type="ARBA" id="ARBA00022737"/>
    </source>
</evidence>
<dbReference type="GO" id="GO:0007162">
    <property type="term" value="P:negative regulation of cell adhesion"/>
    <property type="evidence" value="ECO:0007669"/>
    <property type="project" value="TreeGrafter"/>
</dbReference>
<keyword evidence="15" id="KW-0325">Glycoprotein</keyword>
<dbReference type="InterPro" id="IPR013783">
    <property type="entry name" value="Ig-like_fold"/>
</dbReference>
<evidence type="ECO:0000256" key="23">
    <source>
        <dbReference type="SAM" id="SignalP"/>
    </source>
</evidence>
<dbReference type="Pfam" id="PF07714">
    <property type="entry name" value="PK_Tyr_Ser-Thr"/>
    <property type="match status" value="1"/>
</dbReference>
<dbReference type="CDD" id="cd11236">
    <property type="entry name" value="Sema_plexin_like"/>
    <property type="match status" value="1"/>
</dbReference>
<evidence type="ECO:0000256" key="4">
    <source>
        <dbReference type="ARBA" id="ARBA00019839"/>
    </source>
</evidence>
<dbReference type="GO" id="GO:0030334">
    <property type="term" value="P:regulation of cell migration"/>
    <property type="evidence" value="ECO:0007669"/>
    <property type="project" value="TreeGrafter"/>
</dbReference>
<dbReference type="SUPFAM" id="SSF56112">
    <property type="entry name" value="Protein kinase-like (PK-like)"/>
    <property type="match status" value="1"/>
</dbReference>
<dbReference type="GO" id="GO:0004714">
    <property type="term" value="F:transmembrane receptor protein tyrosine kinase activity"/>
    <property type="evidence" value="ECO:0007669"/>
    <property type="project" value="UniProtKB-EC"/>
</dbReference>
<evidence type="ECO:0000256" key="10">
    <source>
        <dbReference type="ARBA" id="ARBA00022843"/>
    </source>
</evidence>
<evidence type="ECO:0000313" key="26">
    <source>
        <dbReference type="EnsemblMetazoa" id="XP_038066355.1"/>
    </source>
</evidence>
<dbReference type="GO" id="GO:0005886">
    <property type="term" value="C:plasma membrane"/>
    <property type="evidence" value="ECO:0007669"/>
    <property type="project" value="UniProtKB-SubCell"/>
</dbReference>
<dbReference type="EC" id="2.7.10.1" evidence="3"/>
<feature type="chain" id="PRO_5037687071" description="Hepatocyte growth factor receptor" evidence="23">
    <location>
        <begin position="23"/>
        <end position="1684"/>
    </location>
</feature>
<proteinExistence type="inferred from homology"/>
<feature type="domain" description="Sema" evidence="25">
    <location>
        <begin position="24"/>
        <end position="499"/>
    </location>
</feature>
<dbReference type="PANTHER" id="PTHR22625">
    <property type="entry name" value="PLEXIN"/>
    <property type="match status" value="1"/>
</dbReference>
<evidence type="ECO:0000256" key="17">
    <source>
        <dbReference type="ARBA" id="ARBA00033031"/>
    </source>
</evidence>
<comment type="similarity">
    <text evidence="2">Belongs to the plexin family.</text>
</comment>
<dbReference type="CDD" id="cd00603">
    <property type="entry name" value="IPT_PCSR"/>
    <property type="match status" value="1"/>
</dbReference>
<keyword evidence="9" id="KW-0677">Repeat</keyword>
<feature type="signal peptide" evidence="23">
    <location>
        <begin position="1"/>
        <end position="22"/>
    </location>
</feature>
<dbReference type="PROSITE" id="PS51004">
    <property type="entry name" value="SEMA"/>
    <property type="match status" value="1"/>
</dbReference>
<dbReference type="GO" id="GO:0050772">
    <property type="term" value="P:positive regulation of axonogenesis"/>
    <property type="evidence" value="ECO:0007669"/>
    <property type="project" value="TreeGrafter"/>
</dbReference>
<dbReference type="InterPro" id="IPR015943">
    <property type="entry name" value="WD40/YVTN_repeat-like_dom_sf"/>
</dbReference>
<dbReference type="PROSITE" id="PS00107">
    <property type="entry name" value="PROTEIN_KINASE_ATP"/>
    <property type="match status" value="1"/>
</dbReference>
<dbReference type="InterPro" id="IPR000719">
    <property type="entry name" value="Prot_kinase_dom"/>
</dbReference>
<dbReference type="RefSeq" id="XP_038066355.1">
    <property type="nucleotide sequence ID" value="XM_038210427.1"/>
</dbReference>
<evidence type="ECO:0000256" key="19">
    <source>
        <dbReference type="ARBA" id="ARBA00033136"/>
    </source>
</evidence>
<evidence type="ECO:0000256" key="7">
    <source>
        <dbReference type="ARBA" id="ARBA00022692"/>
    </source>
</evidence>
<dbReference type="InterPro" id="IPR016201">
    <property type="entry name" value="PSI"/>
</dbReference>
<reference evidence="26" key="1">
    <citation type="submission" date="2022-11" db="UniProtKB">
        <authorList>
            <consortium name="EnsemblMetazoa"/>
        </authorList>
    </citation>
    <scope>IDENTIFICATION</scope>
</reference>
<dbReference type="PROSITE" id="PS50011">
    <property type="entry name" value="PROTEIN_KINASE_DOM"/>
    <property type="match status" value="1"/>
</dbReference>
<keyword evidence="27" id="KW-1185">Reference proteome</keyword>
<dbReference type="InterPro" id="IPR036352">
    <property type="entry name" value="Semap_dom_sf"/>
</dbReference>
<dbReference type="GO" id="GO:0002116">
    <property type="term" value="C:semaphorin receptor complex"/>
    <property type="evidence" value="ECO:0007669"/>
    <property type="project" value="TreeGrafter"/>
</dbReference>
<dbReference type="Pfam" id="PF01437">
    <property type="entry name" value="PSI"/>
    <property type="match status" value="1"/>
</dbReference>
<dbReference type="SMART" id="SM00423">
    <property type="entry name" value="PSI"/>
    <property type="match status" value="3"/>
</dbReference>
<feature type="binding site" evidence="21">
    <location>
        <position position="1379"/>
    </location>
    <ligand>
        <name>ATP</name>
        <dbReference type="ChEBI" id="CHEBI:30616"/>
    </ligand>
</feature>
<comment type="caution">
    <text evidence="20">Lacks conserved residue(s) required for the propagation of feature annotation.</text>
</comment>
<dbReference type="InterPro" id="IPR014756">
    <property type="entry name" value="Ig_E-set"/>
</dbReference>
<dbReference type="FunFam" id="1.10.510.10:FF:000743">
    <property type="entry name" value="Predicted protein"/>
    <property type="match status" value="1"/>
</dbReference>
<keyword evidence="14" id="KW-0675">Receptor</keyword>
<dbReference type="Gene3D" id="3.30.200.20">
    <property type="entry name" value="Phosphorylase Kinase, domain 1"/>
    <property type="match status" value="1"/>
</dbReference>
<dbReference type="Gene3D" id="1.10.510.10">
    <property type="entry name" value="Transferase(Phosphotransferase) domain 1"/>
    <property type="match status" value="1"/>
</dbReference>
<dbReference type="SMART" id="SM00219">
    <property type="entry name" value="TyrKc"/>
    <property type="match status" value="1"/>
</dbReference>
<dbReference type="InterPro" id="IPR041362">
    <property type="entry name" value="TIG2_plexin"/>
</dbReference>
<keyword evidence="6" id="KW-0597">Phosphoprotein</keyword>
<dbReference type="Pfam" id="PF18020">
    <property type="entry name" value="TIG_2"/>
    <property type="match status" value="1"/>
</dbReference>
<evidence type="ECO:0000256" key="16">
    <source>
        <dbReference type="ARBA" id="ARBA00030820"/>
    </source>
</evidence>
<dbReference type="SMART" id="SM00429">
    <property type="entry name" value="IPT"/>
    <property type="match status" value="3"/>
</dbReference>
<name>A0A914AQM5_PATMI</name>
<keyword evidence="13" id="KW-1015">Disulfide bond</keyword>
<dbReference type="Pfam" id="PF01833">
    <property type="entry name" value="TIG"/>
    <property type="match status" value="4"/>
</dbReference>
<dbReference type="InterPro" id="IPR011009">
    <property type="entry name" value="Kinase-like_dom_sf"/>
</dbReference>
<dbReference type="InterPro" id="IPR041019">
    <property type="entry name" value="TIG1_plexin"/>
</dbReference>
<keyword evidence="21" id="KW-0547">Nucleotide-binding</keyword>